<dbReference type="Pfam" id="PF00743">
    <property type="entry name" value="FMO-like"/>
    <property type="match status" value="1"/>
</dbReference>
<keyword evidence="4" id="KW-0274">FAD</keyword>
<dbReference type="InterPro" id="IPR037175">
    <property type="entry name" value="KFase_sf"/>
</dbReference>
<proteinExistence type="inferred from homology"/>
<dbReference type="Proteomes" id="UP000722485">
    <property type="component" value="Unassembled WGS sequence"/>
</dbReference>
<dbReference type="OrthoDB" id="74360at2759"/>
<dbReference type="SUPFAM" id="SSF51905">
    <property type="entry name" value="FAD/NAD(P)-binding domain"/>
    <property type="match status" value="2"/>
</dbReference>
<evidence type="ECO:0000256" key="2">
    <source>
        <dbReference type="ARBA" id="ARBA00010139"/>
    </source>
</evidence>
<reference evidence="6" key="1">
    <citation type="submission" date="2020-03" db="EMBL/GenBank/DDBJ databases">
        <title>Draft Genome Sequence of Cylindrodendrum hubeiense.</title>
        <authorList>
            <person name="Buettner E."/>
            <person name="Kellner H."/>
        </authorList>
    </citation>
    <scope>NUCLEOTIDE SEQUENCE</scope>
    <source>
        <strain evidence="6">IHI 201604</strain>
    </source>
</reference>
<evidence type="ECO:0000256" key="5">
    <source>
        <dbReference type="ARBA" id="ARBA00023002"/>
    </source>
</evidence>
<dbReference type="AlphaFoldDB" id="A0A9P5LK35"/>
<dbReference type="GO" id="GO:0004061">
    <property type="term" value="F:arylformamidase activity"/>
    <property type="evidence" value="ECO:0007669"/>
    <property type="project" value="InterPro"/>
</dbReference>
<dbReference type="GO" id="GO:0019441">
    <property type="term" value="P:L-tryptophan catabolic process to kynurenine"/>
    <property type="evidence" value="ECO:0007669"/>
    <property type="project" value="InterPro"/>
</dbReference>
<evidence type="ECO:0000256" key="1">
    <source>
        <dbReference type="ARBA" id="ARBA00007865"/>
    </source>
</evidence>
<dbReference type="SUPFAM" id="SSF102198">
    <property type="entry name" value="Putative cyclase"/>
    <property type="match status" value="1"/>
</dbReference>
<sequence length="683" mass="77947">MAYSKTPTVIILGAGPSGIATAHKLKSELGFNDFLIYEKLPEPGDMNDTIDKFDLREHMNFEVECVGATWDMTKEQWEVHLRDIRTGREFDISGTVLISAVGAISYPKKVKFPGMEKFQGKIVHTAEWDPEYDYRGKRMAVIGNGCSAAQLVPSVVQDVSYLKQYARGSQWYHERPNRKFSAAQIWAFNYIPLYNRLFRLRLFTVNDSLAGLYAAGPESVKHRNAVEMQAKDYIYSHTPPQYHSFIAPDFPLGCKRRIWDPGYLDSLWEKNMHLVPEGIQEFDKTGIVSSSGVRDEFDIIVTATGFEVTNFLVPMKIIGAGGRSLREQWDDTRGPQAYYGCFVHDFPNFAMLFGPNTFPAHNSALFAIETGIEFISKTLLAPIIDQKIRVLDVKHSAEERFVARVQSKLNNSVYEAGCSNWFVNDLGKNVTSWPGYAITFYRETFFPKYKDFNTLPGSLYWPLRIWALERIEDPGHNRAPIVHNFIDLKPNLVGHDDEIYINTQTSSQWDGLRHWAHQSTEKYYNNLTHEEISGPNPNLRNGIQEWLHRGGVVGRGVLLDYYSWAQNNGIKFSAASKHCISYEDLENIAKEQNVELRVGDILMVRTGWIKWYNEATPEERVQGCKVNHNYVGVEGTKESIEWLWNHHFSALVGDNIAFEAWPADGPYRENPPQLVGGSQLTLE</sequence>
<dbReference type="GO" id="GO:0050660">
    <property type="term" value="F:flavin adenine dinucleotide binding"/>
    <property type="evidence" value="ECO:0007669"/>
    <property type="project" value="InterPro"/>
</dbReference>
<evidence type="ECO:0008006" key="8">
    <source>
        <dbReference type="Google" id="ProtNLM"/>
    </source>
</evidence>
<dbReference type="PANTHER" id="PTHR42877:SF4">
    <property type="entry name" value="FAD_NAD(P)-BINDING DOMAIN-CONTAINING PROTEIN-RELATED"/>
    <property type="match status" value="1"/>
</dbReference>
<keyword evidence="3" id="KW-0285">Flavoprotein</keyword>
<protein>
    <recommendedName>
        <fullName evidence="8">FAD/NAD(P)-binding domain-containing protein</fullName>
    </recommendedName>
</protein>
<dbReference type="EMBL" id="JAANBB010000029">
    <property type="protein sequence ID" value="KAF7554734.1"/>
    <property type="molecule type" value="Genomic_DNA"/>
</dbReference>
<dbReference type="Gene3D" id="3.50.50.60">
    <property type="entry name" value="FAD/NAD(P)-binding domain"/>
    <property type="match status" value="3"/>
</dbReference>
<dbReference type="InterPro" id="IPR007325">
    <property type="entry name" value="KFase/CYL"/>
</dbReference>
<name>A0A9P5LK35_9HYPO</name>
<accession>A0A9P5LK35</accession>
<dbReference type="InterPro" id="IPR051209">
    <property type="entry name" value="FAD-bind_Monooxygenase_sf"/>
</dbReference>
<dbReference type="Pfam" id="PF04199">
    <property type="entry name" value="Cyclase"/>
    <property type="match status" value="1"/>
</dbReference>
<comment type="caution">
    <text evidence="6">The sequence shown here is derived from an EMBL/GenBank/DDBJ whole genome shotgun (WGS) entry which is preliminary data.</text>
</comment>
<evidence type="ECO:0000313" key="7">
    <source>
        <dbReference type="Proteomes" id="UP000722485"/>
    </source>
</evidence>
<keyword evidence="5" id="KW-0560">Oxidoreductase</keyword>
<evidence type="ECO:0000256" key="3">
    <source>
        <dbReference type="ARBA" id="ARBA00022630"/>
    </source>
</evidence>
<dbReference type="GO" id="GO:0004499">
    <property type="term" value="F:N,N-dimethylaniline monooxygenase activity"/>
    <property type="evidence" value="ECO:0007669"/>
    <property type="project" value="InterPro"/>
</dbReference>
<keyword evidence="7" id="KW-1185">Reference proteome</keyword>
<evidence type="ECO:0000256" key="4">
    <source>
        <dbReference type="ARBA" id="ARBA00022827"/>
    </source>
</evidence>
<dbReference type="InterPro" id="IPR036188">
    <property type="entry name" value="FAD/NAD-bd_sf"/>
</dbReference>
<dbReference type="PRINTS" id="PR00419">
    <property type="entry name" value="ADXRDTASE"/>
</dbReference>
<gene>
    <name evidence="6" type="ORF">G7Z17_g2713</name>
</gene>
<organism evidence="6 7">
    <name type="scientific">Cylindrodendrum hubeiense</name>
    <dbReference type="NCBI Taxonomy" id="595255"/>
    <lineage>
        <taxon>Eukaryota</taxon>
        <taxon>Fungi</taxon>
        <taxon>Dikarya</taxon>
        <taxon>Ascomycota</taxon>
        <taxon>Pezizomycotina</taxon>
        <taxon>Sordariomycetes</taxon>
        <taxon>Hypocreomycetidae</taxon>
        <taxon>Hypocreales</taxon>
        <taxon>Nectriaceae</taxon>
        <taxon>Cylindrodendrum</taxon>
    </lineage>
</organism>
<dbReference type="Gene3D" id="3.50.30.50">
    <property type="entry name" value="Putative cyclase"/>
    <property type="match status" value="1"/>
</dbReference>
<dbReference type="InterPro" id="IPR020946">
    <property type="entry name" value="Flavin_mOase-like"/>
</dbReference>
<evidence type="ECO:0000313" key="6">
    <source>
        <dbReference type="EMBL" id="KAF7554734.1"/>
    </source>
</evidence>
<comment type="similarity">
    <text evidence="2">Belongs to the FAD-binding monooxygenase family.</text>
</comment>
<dbReference type="PANTHER" id="PTHR42877">
    <property type="entry name" value="L-ORNITHINE N(5)-MONOOXYGENASE-RELATED"/>
    <property type="match status" value="1"/>
</dbReference>
<comment type="similarity">
    <text evidence="1">Belongs to the Cyclase 1 superfamily.</text>
</comment>
<dbReference type="GO" id="GO:0050661">
    <property type="term" value="F:NADP binding"/>
    <property type="evidence" value="ECO:0007669"/>
    <property type="project" value="InterPro"/>
</dbReference>